<name>A0A9W7GDT7_9STRA</name>
<dbReference type="Proteomes" id="UP001165065">
    <property type="component" value="Unassembled WGS sequence"/>
</dbReference>
<comment type="caution">
    <text evidence="1">The sequence shown here is derived from an EMBL/GenBank/DDBJ whole genome shotgun (WGS) entry which is preliminary data.</text>
</comment>
<accession>A0A9W7GDT7</accession>
<dbReference type="SUPFAM" id="SSF48371">
    <property type="entry name" value="ARM repeat"/>
    <property type="match status" value="1"/>
</dbReference>
<organism evidence="1 2">
    <name type="scientific">Triparma columacea</name>
    <dbReference type="NCBI Taxonomy" id="722753"/>
    <lineage>
        <taxon>Eukaryota</taxon>
        <taxon>Sar</taxon>
        <taxon>Stramenopiles</taxon>
        <taxon>Ochrophyta</taxon>
        <taxon>Bolidophyceae</taxon>
        <taxon>Parmales</taxon>
        <taxon>Triparmaceae</taxon>
        <taxon>Triparma</taxon>
    </lineage>
</organism>
<reference evidence="2" key="1">
    <citation type="journal article" date="2023" name="Commun. Biol.">
        <title>Genome analysis of Parmales, the sister group of diatoms, reveals the evolutionary specialization of diatoms from phago-mixotrophs to photoautotrophs.</title>
        <authorList>
            <person name="Ban H."/>
            <person name="Sato S."/>
            <person name="Yoshikawa S."/>
            <person name="Yamada K."/>
            <person name="Nakamura Y."/>
            <person name="Ichinomiya M."/>
            <person name="Sato N."/>
            <person name="Blanc-Mathieu R."/>
            <person name="Endo H."/>
            <person name="Kuwata A."/>
            <person name="Ogata H."/>
        </authorList>
    </citation>
    <scope>NUCLEOTIDE SEQUENCE [LARGE SCALE GENOMIC DNA]</scope>
</reference>
<gene>
    <name evidence="1" type="ORF">TrCOL_g7114</name>
</gene>
<dbReference type="EMBL" id="BRYA01000203">
    <property type="protein sequence ID" value="GMI43984.1"/>
    <property type="molecule type" value="Genomic_DNA"/>
</dbReference>
<evidence type="ECO:0000313" key="2">
    <source>
        <dbReference type="Proteomes" id="UP001165065"/>
    </source>
</evidence>
<sequence length="299" mass="32401">MKIEQAYSTMSQILNLSDEREVVENCVNTLEDLSYFEKNCKALSDTDGMIGGFTRVLKAGIVAEGDNLQGGSLFLDPPLLGLEGRISMLGAIVNISYYGDDSVKATLFHSPGLMACLVRILLMAGLGQEVSEENVITLDEGSRVAGAELPVAVIGAEAIRKEASDYEREGTRMDGVGVWVVTVILNISCCDEVRMRLVEQEGLISLLVAMAGQGQSGGNAKIRERAVWALFYIADGSTDVRTALFNSPGLLACVEEIIRHPESDGTITKERAKMLREKITSTPPESIIMRMTCLSCLRS</sequence>
<keyword evidence="2" id="KW-1185">Reference proteome</keyword>
<protein>
    <submittedName>
        <fullName evidence="1">Uncharacterized protein</fullName>
    </submittedName>
</protein>
<proteinExistence type="predicted"/>
<evidence type="ECO:0000313" key="1">
    <source>
        <dbReference type="EMBL" id="GMI43984.1"/>
    </source>
</evidence>
<dbReference type="AlphaFoldDB" id="A0A9W7GDT7"/>
<dbReference type="Gene3D" id="1.25.10.10">
    <property type="entry name" value="Leucine-rich Repeat Variant"/>
    <property type="match status" value="1"/>
</dbReference>
<dbReference type="InterPro" id="IPR016024">
    <property type="entry name" value="ARM-type_fold"/>
</dbReference>
<dbReference type="InterPro" id="IPR011989">
    <property type="entry name" value="ARM-like"/>
</dbReference>